<dbReference type="PANTHER" id="PTHR11142:SF0">
    <property type="entry name" value="TRNA PSEUDOURIDINE SYNTHASE-LIKE 1"/>
    <property type="match status" value="1"/>
</dbReference>
<keyword evidence="3 4" id="KW-0413">Isomerase</keyword>
<protein>
    <recommendedName>
        <fullName evidence="4">tRNA pseudouridine synthase A</fullName>
        <ecNumber evidence="4">5.4.99.12</ecNumber>
    </recommendedName>
    <alternativeName>
        <fullName evidence="4">tRNA pseudouridine(38-40) synthase</fullName>
    </alternativeName>
    <alternativeName>
        <fullName evidence="4">tRNA pseudouridylate synthase I</fullName>
    </alternativeName>
    <alternativeName>
        <fullName evidence="4">tRNA-uridine isomerase I</fullName>
    </alternativeName>
</protein>
<evidence type="ECO:0000256" key="2">
    <source>
        <dbReference type="ARBA" id="ARBA00022694"/>
    </source>
</evidence>
<feature type="active site" description="Nucleophile" evidence="4 5">
    <location>
        <position position="52"/>
    </location>
</feature>
<evidence type="ECO:0000256" key="7">
    <source>
        <dbReference type="RuleBase" id="RU003792"/>
    </source>
</evidence>
<dbReference type="InterPro" id="IPR020103">
    <property type="entry name" value="PsdUridine_synth_cat_dom_sf"/>
</dbReference>
<gene>
    <name evidence="4 9" type="primary">truA</name>
    <name evidence="9" type="ORF">HY834_05310</name>
</gene>
<dbReference type="GO" id="GO:0003723">
    <property type="term" value="F:RNA binding"/>
    <property type="evidence" value="ECO:0007669"/>
    <property type="project" value="InterPro"/>
</dbReference>
<dbReference type="Pfam" id="PF01416">
    <property type="entry name" value="PseudoU_synth_1"/>
    <property type="match status" value="2"/>
</dbReference>
<comment type="similarity">
    <text evidence="1 4 7">Belongs to the tRNA pseudouridine synthase TruA family.</text>
</comment>
<dbReference type="GO" id="GO:0160147">
    <property type="term" value="F:tRNA pseudouridine(38-40) synthase activity"/>
    <property type="evidence" value="ECO:0007669"/>
    <property type="project" value="UniProtKB-EC"/>
</dbReference>
<dbReference type="Gene3D" id="3.30.70.580">
    <property type="entry name" value="Pseudouridine synthase I, catalytic domain, N-terminal subdomain"/>
    <property type="match status" value="1"/>
</dbReference>
<comment type="subunit">
    <text evidence="4">Homodimer.</text>
</comment>
<dbReference type="EMBL" id="JACRAF010000017">
    <property type="protein sequence ID" value="MBI4921146.1"/>
    <property type="molecule type" value="Genomic_DNA"/>
</dbReference>
<comment type="caution">
    <text evidence="9">The sequence shown here is derived from an EMBL/GenBank/DDBJ whole genome shotgun (WGS) entry which is preliminary data.</text>
</comment>
<keyword evidence="2 4" id="KW-0819">tRNA processing</keyword>
<evidence type="ECO:0000313" key="9">
    <source>
        <dbReference type="EMBL" id="MBI4921146.1"/>
    </source>
</evidence>
<dbReference type="FunFam" id="3.30.70.580:FF:000001">
    <property type="entry name" value="tRNA pseudouridine synthase A"/>
    <property type="match status" value="1"/>
</dbReference>
<evidence type="ECO:0000256" key="3">
    <source>
        <dbReference type="ARBA" id="ARBA00023235"/>
    </source>
</evidence>
<dbReference type="PANTHER" id="PTHR11142">
    <property type="entry name" value="PSEUDOURIDYLATE SYNTHASE"/>
    <property type="match status" value="1"/>
</dbReference>
<feature type="binding site" evidence="4 6">
    <location>
        <position position="111"/>
    </location>
    <ligand>
        <name>substrate</name>
    </ligand>
</feature>
<dbReference type="InterPro" id="IPR001406">
    <property type="entry name" value="PsdUridine_synth_TruA"/>
</dbReference>
<dbReference type="EC" id="5.4.99.12" evidence="4"/>
<evidence type="ECO:0000256" key="5">
    <source>
        <dbReference type="PIRSR" id="PIRSR001430-1"/>
    </source>
</evidence>
<sequence length="250" mass="27985">MRRYRLILEYDGTPFAGWQRQAGILSVQQVVEEAIAKMSGETVAVQAAGRTDAGVHALGQVVSFDLSRAWDPFRIREALNFHTKPHPVAIVACTAVPDGFEARFSARARHYEYRILNRRSRPALDQFRVWHCPMALDAEPMHAAAQLILGKHDFSTFRAAECQAKSPEKTLDRLDVSREGEMIVVRASARSFLHSQVRSMVGSLKLVGEGKWSPRQFRAALDARDRSHCGPLAPPEGLYLVRVDYDSEAS</sequence>
<feature type="domain" description="Pseudouridine synthase I TruA alpha/beta" evidence="8">
    <location>
        <begin position="144"/>
        <end position="246"/>
    </location>
</feature>
<comment type="caution">
    <text evidence="4">Lacks conserved residue(s) required for the propagation of feature annotation.</text>
</comment>
<dbReference type="InterPro" id="IPR020094">
    <property type="entry name" value="TruA/RsuA/RluB/E/F_N"/>
</dbReference>
<feature type="domain" description="Pseudouridine synthase I TruA alpha/beta" evidence="8">
    <location>
        <begin position="9"/>
        <end position="104"/>
    </location>
</feature>
<dbReference type="CDD" id="cd02570">
    <property type="entry name" value="PseudoU_synth_EcTruA"/>
    <property type="match status" value="1"/>
</dbReference>
<comment type="function">
    <text evidence="4">Formation of pseudouridine at positions 38, 39 and 40 in the anticodon stem and loop of transfer RNAs.</text>
</comment>
<dbReference type="Gene3D" id="3.30.70.660">
    <property type="entry name" value="Pseudouridine synthase I, catalytic domain, C-terminal subdomain"/>
    <property type="match status" value="1"/>
</dbReference>
<evidence type="ECO:0000313" key="10">
    <source>
        <dbReference type="Proteomes" id="UP000782610"/>
    </source>
</evidence>
<dbReference type="AlphaFoldDB" id="A0A933L277"/>
<organism evidence="9 10">
    <name type="scientific">Devosia nanyangense</name>
    <dbReference type="NCBI Taxonomy" id="1228055"/>
    <lineage>
        <taxon>Bacteria</taxon>
        <taxon>Pseudomonadati</taxon>
        <taxon>Pseudomonadota</taxon>
        <taxon>Alphaproteobacteria</taxon>
        <taxon>Hyphomicrobiales</taxon>
        <taxon>Devosiaceae</taxon>
        <taxon>Devosia</taxon>
    </lineage>
</organism>
<evidence type="ECO:0000256" key="6">
    <source>
        <dbReference type="PIRSR" id="PIRSR001430-2"/>
    </source>
</evidence>
<dbReference type="InterPro" id="IPR020095">
    <property type="entry name" value="PsdUridine_synth_TruA_C"/>
</dbReference>
<proteinExistence type="inferred from homology"/>
<dbReference type="NCBIfam" id="TIGR00071">
    <property type="entry name" value="hisT_truA"/>
    <property type="match status" value="1"/>
</dbReference>
<evidence type="ECO:0000256" key="4">
    <source>
        <dbReference type="HAMAP-Rule" id="MF_00171"/>
    </source>
</evidence>
<dbReference type="GO" id="GO:0031119">
    <property type="term" value="P:tRNA pseudouridine synthesis"/>
    <property type="evidence" value="ECO:0007669"/>
    <property type="project" value="UniProtKB-UniRule"/>
</dbReference>
<accession>A0A933L277</accession>
<dbReference type="Proteomes" id="UP000782610">
    <property type="component" value="Unassembled WGS sequence"/>
</dbReference>
<dbReference type="SUPFAM" id="SSF55120">
    <property type="entry name" value="Pseudouridine synthase"/>
    <property type="match status" value="1"/>
</dbReference>
<dbReference type="InterPro" id="IPR020097">
    <property type="entry name" value="PsdUridine_synth_TruA_a/b_dom"/>
</dbReference>
<dbReference type="PIRSF" id="PIRSF001430">
    <property type="entry name" value="tRNA_psdUrid_synth"/>
    <property type="match status" value="1"/>
</dbReference>
<comment type="catalytic activity">
    <reaction evidence="4 7">
        <text>uridine(38/39/40) in tRNA = pseudouridine(38/39/40) in tRNA</text>
        <dbReference type="Rhea" id="RHEA:22376"/>
        <dbReference type="Rhea" id="RHEA-COMP:10085"/>
        <dbReference type="Rhea" id="RHEA-COMP:10087"/>
        <dbReference type="ChEBI" id="CHEBI:65314"/>
        <dbReference type="ChEBI" id="CHEBI:65315"/>
        <dbReference type="EC" id="5.4.99.12"/>
    </reaction>
</comment>
<name>A0A933L277_9HYPH</name>
<evidence type="ECO:0000259" key="8">
    <source>
        <dbReference type="Pfam" id="PF01416"/>
    </source>
</evidence>
<evidence type="ECO:0000256" key="1">
    <source>
        <dbReference type="ARBA" id="ARBA00009375"/>
    </source>
</evidence>
<reference evidence="9" key="1">
    <citation type="submission" date="2020-07" db="EMBL/GenBank/DDBJ databases">
        <title>Huge and variable diversity of episymbiotic CPR bacteria and DPANN archaea in groundwater ecosystems.</title>
        <authorList>
            <person name="He C.Y."/>
            <person name="Keren R."/>
            <person name="Whittaker M."/>
            <person name="Farag I.F."/>
            <person name="Doudna J."/>
            <person name="Cate J.H.D."/>
            <person name="Banfield J.F."/>
        </authorList>
    </citation>
    <scope>NUCLEOTIDE SEQUENCE</scope>
    <source>
        <strain evidence="9">NC_groundwater_1586_Pr3_B-0.1um_66_15</strain>
    </source>
</reference>
<dbReference type="HAMAP" id="MF_00171">
    <property type="entry name" value="TruA"/>
    <property type="match status" value="1"/>
</dbReference>